<keyword evidence="2" id="KW-0732">Signal</keyword>
<dbReference type="EMBL" id="HBIZ01012382">
    <property type="protein sequence ID" value="CAE0754846.1"/>
    <property type="molecule type" value="Transcribed_RNA"/>
</dbReference>
<feature type="transmembrane region" description="Helical" evidence="1">
    <location>
        <begin position="220"/>
        <end position="240"/>
    </location>
</feature>
<dbReference type="AlphaFoldDB" id="A0A7S4EVC6"/>
<evidence type="ECO:0000313" key="3">
    <source>
        <dbReference type="EMBL" id="CAE0754846.1"/>
    </source>
</evidence>
<evidence type="ECO:0000256" key="1">
    <source>
        <dbReference type="SAM" id="Phobius"/>
    </source>
</evidence>
<gene>
    <name evidence="3" type="ORF">PCAR00345_LOCUS7433</name>
</gene>
<sequence>MPSPTGWGLLNLWASWSSAEPSCIGLFDAAAPPSTDLLSRQQSLFAMHAADYPATTTVVRALHAIAMVASLRNAIQLQRALRFQSSLSACFRASWAGHRPNWICLLASLASCFNVALFLLQIIYPAMIIGVEILPSAIYAANRSLFFFVIATETIHFLDVSMSLQESIYSKEQIQEALAIEQLLYLLPAVHGCVECIPLSCSASSLCTNCKASSFQRIEILVFVLGNALCFAAGGIWIAIRSDKMQRSLKACENALKDRVVVDKKAESESAATLTAHTKEITNEQVSASMQEAVNDLRCIIEARQRIRMLQAEIRRTCIPVVLLHLTFAAAPSMWNMTGFLITLNTFTMPHALAHIATNYDCAPKQH</sequence>
<feature type="transmembrane region" description="Helical" evidence="1">
    <location>
        <begin position="102"/>
        <end position="124"/>
    </location>
</feature>
<keyword evidence="1" id="KW-1133">Transmembrane helix</keyword>
<feature type="transmembrane region" description="Helical" evidence="1">
    <location>
        <begin position="314"/>
        <end position="335"/>
    </location>
</feature>
<proteinExistence type="predicted"/>
<feature type="chain" id="PRO_5031504542" evidence="2">
    <location>
        <begin position="20"/>
        <end position="367"/>
    </location>
</feature>
<keyword evidence="1" id="KW-0812">Transmembrane</keyword>
<evidence type="ECO:0000256" key="2">
    <source>
        <dbReference type="SAM" id="SignalP"/>
    </source>
</evidence>
<accession>A0A7S4EVC6</accession>
<keyword evidence="1" id="KW-0472">Membrane</keyword>
<name>A0A7S4EVC6_CHRCT</name>
<protein>
    <submittedName>
        <fullName evidence="3">Uncharacterized protein</fullName>
    </submittedName>
</protein>
<feature type="signal peptide" evidence="2">
    <location>
        <begin position="1"/>
        <end position="19"/>
    </location>
</feature>
<organism evidence="3">
    <name type="scientific">Chrysotila carterae</name>
    <name type="common">Marine alga</name>
    <name type="synonym">Syracosphaera carterae</name>
    <dbReference type="NCBI Taxonomy" id="13221"/>
    <lineage>
        <taxon>Eukaryota</taxon>
        <taxon>Haptista</taxon>
        <taxon>Haptophyta</taxon>
        <taxon>Prymnesiophyceae</taxon>
        <taxon>Isochrysidales</taxon>
        <taxon>Isochrysidaceae</taxon>
        <taxon>Chrysotila</taxon>
    </lineage>
</organism>
<reference evidence="3" key="1">
    <citation type="submission" date="2021-01" db="EMBL/GenBank/DDBJ databases">
        <authorList>
            <person name="Corre E."/>
            <person name="Pelletier E."/>
            <person name="Niang G."/>
            <person name="Scheremetjew M."/>
            <person name="Finn R."/>
            <person name="Kale V."/>
            <person name="Holt S."/>
            <person name="Cochrane G."/>
            <person name="Meng A."/>
            <person name="Brown T."/>
            <person name="Cohen L."/>
        </authorList>
    </citation>
    <scope>NUCLEOTIDE SEQUENCE</scope>
    <source>
        <strain evidence="3">CCMP645</strain>
    </source>
</reference>